<dbReference type="InterPro" id="IPR041469">
    <property type="entry name" value="Subtilisin-like_FN3"/>
</dbReference>
<evidence type="ECO:0000256" key="10">
    <source>
        <dbReference type="PROSITE-ProRule" id="PRU01240"/>
    </source>
</evidence>
<evidence type="ECO:0000259" key="16">
    <source>
        <dbReference type="Pfam" id="PF17766"/>
    </source>
</evidence>
<accession>A0A2I0AXH6</accession>
<evidence type="ECO:0000256" key="8">
    <source>
        <dbReference type="ARBA" id="ARBA00023180"/>
    </source>
</evidence>
<dbReference type="SUPFAM" id="SSF52743">
    <property type="entry name" value="Subtilisin-like"/>
    <property type="match status" value="1"/>
</dbReference>
<dbReference type="InterPro" id="IPR034197">
    <property type="entry name" value="Peptidases_S8_3"/>
</dbReference>
<dbReference type="InterPro" id="IPR037045">
    <property type="entry name" value="S8pro/Inhibitor_I9_sf"/>
</dbReference>
<feature type="active site" description="Charge relay system" evidence="9 10">
    <location>
        <position position="207"/>
    </location>
</feature>
<dbReference type="PROSITE" id="PS00136">
    <property type="entry name" value="SUBTILASE_ASP"/>
    <property type="match status" value="1"/>
</dbReference>
<organism evidence="17 18">
    <name type="scientific">Apostasia shenzhenica</name>
    <dbReference type="NCBI Taxonomy" id="1088818"/>
    <lineage>
        <taxon>Eukaryota</taxon>
        <taxon>Viridiplantae</taxon>
        <taxon>Streptophyta</taxon>
        <taxon>Embryophyta</taxon>
        <taxon>Tracheophyta</taxon>
        <taxon>Spermatophyta</taxon>
        <taxon>Magnoliopsida</taxon>
        <taxon>Liliopsida</taxon>
        <taxon>Asparagales</taxon>
        <taxon>Orchidaceae</taxon>
        <taxon>Apostasioideae</taxon>
        <taxon>Apostasia</taxon>
    </lineage>
</organism>
<dbReference type="Pfam" id="PF02225">
    <property type="entry name" value="PA"/>
    <property type="match status" value="1"/>
</dbReference>
<dbReference type="InterPro" id="IPR000209">
    <property type="entry name" value="Peptidase_S8/S53_dom"/>
</dbReference>
<dbReference type="EMBL" id="KZ451939">
    <property type="protein sequence ID" value="PKA60251.1"/>
    <property type="molecule type" value="Genomic_DNA"/>
</dbReference>
<dbReference type="Proteomes" id="UP000236161">
    <property type="component" value="Unassembled WGS sequence"/>
</dbReference>
<feature type="domain" description="PA" evidence="14">
    <location>
        <begin position="362"/>
        <end position="451"/>
    </location>
</feature>
<evidence type="ECO:0000256" key="12">
    <source>
        <dbReference type="SAM" id="SignalP"/>
    </source>
</evidence>
<dbReference type="InterPro" id="IPR023828">
    <property type="entry name" value="Peptidase_S8_Ser-AS"/>
</dbReference>
<dbReference type="GO" id="GO:0004252">
    <property type="term" value="F:serine-type endopeptidase activity"/>
    <property type="evidence" value="ECO:0007669"/>
    <property type="project" value="UniProtKB-UniRule"/>
</dbReference>
<dbReference type="PROSITE" id="PS51892">
    <property type="entry name" value="SUBTILASE"/>
    <property type="match status" value="1"/>
</dbReference>
<dbReference type="Gene3D" id="2.60.40.2310">
    <property type="match status" value="1"/>
</dbReference>
<evidence type="ECO:0000256" key="4">
    <source>
        <dbReference type="ARBA" id="ARBA00022670"/>
    </source>
</evidence>
<dbReference type="InterPro" id="IPR003137">
    <property type="entry name" value="PA_domain"/>
</dbReference>
<dbReference type="InterPro" id="IPR045051">
    <property type="entry name" value="SBT"/>
</dbReference>
<dbReference type="AlphaFoldDB" id="A0A2I0AXH6"/>
<dbReference type="Pfam" id="PF05922">
    <property type="entry name" value="Inhibitor_I9"/>
    <property type="match status" value="1"/>
</dbReference>
<dbReference type="InterPro" id="IPR015500">
    <property type="entry name" value="Peptidase_S8_subtilisin-rel"/>
</dbReference>
<evidence type="ECO:0000256" key="1">
    <source>
        <dbReference type="ARBA" id="ARBA00004613"/>
    </source>
</evidence>
<dbReference type="CDD" id="cd04852">
    <property type="entry name" value="Peptidases_S8_3"/>
    <property type="match status" value="1"/>
</dbReference>
<dbReference type="GO" id="GO:0005576">
    <property type="term" value="C:extracellular region"/>
    <property type="evidence" value="ECO:0007669"/>
    <property type="project" value="UniProtKB-SubCell"/>
</dbReference>
<dbReference type="InterPro" id="IPR036852">
    <property type="entry name" value="Peptidase_S8/S53_dom_sf"/>
</dbReference>
<feature type="domain" description="Peptidase S8/S53" evidence="13">
    <location>
        <begin position="140"/>
        <end position="576"/>
    </location>
</feature>
<proteinExistence type="inferred from homology"/>
<keyword evidence="5 12" id="KW-0732">Signal</keyword>
<keyword evidence="3" id="KW-0964">Secreted</keyword>
<comment type="similarity">
    <text evidence="2 10 11">Belongs to the peptidase S8 family.</text>
</comment>
<dbReference type="Gene3D" id="3.40.50.200">
    <property type="entry name" value="Peptidase S8/S53 domain"/>
    <property type="match status" value="1"/>
</dbReference>
<evidence type="ECO:0000256" key="9">
    <source>
        <dbReference type="PIRSR" id="PIRSR615500-1"/>
    </source>
</evidence>
<dbReference type="InterPro" id="IPR023827">
    <property type="entry name" value="Peptidase_S8_Asp-AS"/>
</dbReference>
<dbReference type="SUPFAM" id="SSF52025">
    <property type="entry name" value="PA domain"/>
    <property type="match status" value="1"/>
</dbReference>
<dbReference type="Pfam" id="PF00082">
    <property type="entry name" value="Peptidase_S8"/>
    <property type="match status" value="1"/>
</dbReference>
<dbReference type="InterPro" id="IPR010259">
    <property type="entry name" value="S8pro/Inhibitor_I9"/>
</dbReference>
<keyword evidence="4 10" id="KW-0645">Protease</keyword>
<evidence type="ECO:0000259" key="14">
    <source>
        <dbReference type="Pfam" id="PF02225"/>
    </source>
</evidence>
<dbReference type="PROSITE" id="PS00138">
    <property type="entry name" value="SUBTILASE_SER"/>
    <property type="match status" value="1"/>
</dbReference>
<evidence type="ECO:0000256" key="2">
    <source>
        <dbReference type="ARBA" id="ARBA00011073"/>
    </source>
</evidence>
<dbReference type="Gene3D" id="3.30.70.80">
    <property type="entry name" value="Peptidase S8 propeptide/proteinase inhibitor I9"/>
    <property type="match status" value="1"/>
</dbReference>
<feature type="active site" description="Charge relay system" evidence="9 10">
    <location>
        <position position="538"/>
    </location>
</feature>
<feature type="chain" id="PRO_5014147137" evidence="12">
    <location>
        <begin position="23"/>
        <end position="757"/>
    </location>
</feature>
<feature type="domain" description="Subtilisin-like protease fibronectin type-III" evidence="16">
    <location>
        <begin position="655"/>
        <end position="755"/>
    </location>
</feature>
<name>A0A2I0AXH6_9ASPA</name>
<dbReference type="Gene3D" id="3.50.30.30">
    <property type="match status" value="1"/>
</dbReference>
<evidence type="ECO:0000259" key="13">
    <source>
        <dbReference type="Pfam" id="PF00082"/>
    </source>
</evidence>
<evidence type="ECO:0000313" key="18">
    <source>
        <dbReference type="Proteomes" id="UP000236161"/>
    </source>
</evidence>
<dbReference type="PRINTS" id="PR00723">
    <property type="entry name" value="SUBTILISIN"/>
</dbReference>
<evidence type="ECO:0000259" key="15">
    <source>
        <dbReference type="Pfam" id="PF05922"/>
    </source>
</evidence>
<reference evidence="17 18" key="1">
    <citation type="journal article" date="2017" name="Nature">
        <title>The Apostasia genome and the evolution of orchids.</title>
        <authorList>
            <person name="Zhang G.Q."/>
            <person name="Liu K.W."/>
            <person name="Li Z."/>
            <person name="Lohaus R."/>
            <person name="Hsiao Y.Y."/>
            <person name="Niu S.C."/>
            <person name="Wang J.Y."/>
            <person name="Lin Y.C."/>
            <person name="Xu Q."/>
            <person name="Chen L.J."/>
            <person name="Yoshida K."/>
            <person name="Fujiwara S."/>
            <person name="Wang Z.W."/>
            <person name="Zhang Y.Q."/>
            <person name="Mitsuda N."/>
            <person name="Wang M."/>
            <person name="Liu G.H."/>
            <person name="Pecoraro L."/>
            <person name="Huang H.X."/>
            <person name="Xiao X.J."/>
            <person name="Lin M."/>
            <person name="Wu X.Y."/>
            <person name="Wu W.L."/>
            <person name="Chen Y.Y."/>
            <person name="Chang S.B."/>
            <person name="Sakamoto S."/>
            <person name="Ohme-Takagi M."/>
            <person name="Yagi M."/>
            <person name="Zeng S.J."/>
            <person name="Shen C.Y."/>
            <person name="Yeh C.M."/>
            <person name="Luo Y.B."/>
            <person name="Tsai W.C."/>
            <person name="Van de Peer Y."/>
            <person name="Liu Z.J."/>
        </authorList>
    </citation>
    <scope>NUCLEOTIDE SEQUENCE [LARGE SCALE GENOMIC DNA]</scope>
    <source>
        <strain evidence="18">cv. Shenzhen</strain>
        <tissue evidence="17">Stem</tissue>
    </source>
</reference>
<dbReference type="PANTHER" id="PTHR10795">
    <property type="entry name" value="PROPROTEIN CONVERTASE SUBTILISIN/KEXIN"/>
    <property type="match status" value="1"/>
</dbReference>
<feature type="domain" description="Inhibitor I9" evidence="15">
    <location>
        <begin position="36"/>
        <end position="114"/>
    </location>
</feature>
<feature type="signal peptide" evidence="12">
    <location>
        <begin position="1"/>
        <end position="22"/>
    </location>
</feature>
<sequence>MAIKPIPFIFFLLLLLLPTSLSLPFPITEYPNKTQVYIVHVEHPSADVELLSARDRDDWYRSFLPNSTLDSGDPRLVFTYSAAISGFAARLTAGEVKAMETIPGFLHAYLNQELLLRTTHTPALLGLDEYSSLWQHTNQGEGIIIGVIDSGITPDHASFSGGDRLPEPPLKWRGRCDFPSGNCSNKLIGARAFLEGGSTSPVDESGHGTHVSAIAAGSPVPDASIFGHAQGTASGMAPKAHISLYKACSPSSCSDANMIKSFDQAIIDGVDLVQISLGGPNKPYDENGIVSGSFAALRKGILTVNSAGNDGPAKSVLDNDVPWILTVGAATIDRRVTGVLKLGNGMEFTGQSVYMSNSSATVNLPLVYPGAKGNLQTQRCTNGSLARFNVTGKLVLCRAGQTHSTDKAEVVRAAGGAAVAILNTPLEGDTLSGDPFFMPGIQVSFNDAEKILNYYETASNAAGSITLRGTEYGIRPSPTVASLSSRGPSRLNGGILKPDVIAPGVGILSAWHREIKIVAEPRRSNELKKSFVTTTGTSMAAPHVSGVAALLKKSHPDWSPSAIKSAIMTTARMLDRDGNPITDDASNSRARASIFAAGAGHINPSAANDPGLVYETNTDDYIPYLCGLKYYTAWEVKAIVNERVSCSKKMAAEEVNYPAIQVSMGSAGAKNKTIKRTVKNVGEASSTYTAKVVEPSGVTVEVKPKTLQFSNIGEEKSFTVELSLSGKNGPTKDEVWEGRLKWISGKREVSSPIAITA</sequence>
<evidence type="ECO:0000256" key="7">
    <source>
        <dbReference type="ARBA" id="ARBA00022825"/>
    </source>
</evidence>
<keyword evidence="8" id="KW-0325">Glycoprotein</keyword>
<comment type="subcellular location">
    <subcellularLocation>
        <location evidence="1">Secreted</location>
    </subcellularLocation>
</comment>
<dbReference type="OrthoDB" id="206201at2759"/>
<evidence type="ECO:0000256" key="5">
    <source>
        <dbReference type="ARBA" id="ARBA00022729"/>
    </source>
</evidence>
<evidence type="ECO:0000256" key="11">
    <source>
        <dbReference type="RuleBase" id="RU003355"/>
    </source>
</evidence>
<keyword evidence="18" id="KW-1185">Reference proteome</keyword>
<evidence type="ECO:0000256" key="6">
    <source>
        <dbReference type="ARBA" id="ARBA00022801"/>
    </source>
</evidence>
<feature type="active site" description="Charge relay system" evidence="9 10">
    <location>
        <position position="149"/>
    </location>
</feature>
<dbReference type="STRING" id="1088818.A0A2I0AXH6"/>
<dbReference type="InterPro" id="IPR046450">
    <property type="entry name" value="PA_dom_sf"/>
</dbReference>
<protein>
    <submittedName>
        <fullName evidence="17">Subtilisin-like protease</fullName>
        <ecNumber evidence="17">3.4.21.112</ecNumber>
    </submittedName>
</protein>
<dbReference type="Pfam" id="PF17766">
    <property type="entry name" value="fn3_6"/>
    <property type="match status" value="1"/>
</dbReference>
<evidence type="ECO:0000313" key="17">
    <source>
        <dbReference type="EMBL" id="PKA60251.1"/>
    </source>
</evidence>
<keyword evidence="6 10" id="KW-0378">Hydrolase</keyword>
<gene>
    <name evidence="17" type="primary">ARA12</name>
    <name evidence="17" type="ORF">AXF42_Ash008310</name>
</gene>
<dbReference type="CDD" id="cd02120">
    <property type="entry name" value="PA_subtilisin_like"/>
    <property type="match status" value="1"/>
</dbReference>
<evidence type="ECO:0000256" key="3">
    <source>
        <dbReference type="ARBA" id="ARBA00022525"/>
    </source>
</evidence>
<dbReference type="EC" id="3.4.21.112" evidence="17"/>
<dbReference type="GO" id="GO:0006508">
    <property type="term" value="P:proteolysis"/>
    <property type="evidence" value="ECO:0007669"/>
    <property type="project" value="UniProtKB-KW"/>
</dbReference>
<keyword evidence="7 10" id="KW-0720">Serine protease</keyword>